<name>A0ABN6ZSM1_9CREN</name>
<keyword evidence="3" id="KW-1185">Reference proteome</keyword>
<evidence type="ECO:0000313" key="2">
    <source>
        <dbReference type="EMBL" id="BES80916.1"/>
    </source>
</evidence>
<organism evidence="2 3">
    <name type="scientific">Pyrodictium abyssi</name>
    <dbReference type="NCBI Taxonomy" id="54256"/>
    <lineage>
        <taxon>Archaea</taxon>
        <taxon>Thermoproteota</taxon>
        <taxon>Thermoprotei</taxon>
        <taxon>Desulfurococcales</taxon>
        <taxon>Pyrodictiaceae</taxon>
        <taxon>Pyrodictium</taxon>
    </lineage>
</organism>
<dbReference type="Proteomes" id="UP001341135">
    <property type="component" value="Chromosome"/>
</dbReference>
<reference evidence="2 3" key="1">
    <citation type="submission" date="2023-09" db="EMBL/GenBank/DDBJ databases">
        <title>Pyrofollis japonicus gen. nov. sp. nov., a novel member of the family Pyrodictiaceae isolated from the Iheya North hydrothermal field.</title>
        <authorList>
            <person name="Miyazaki U."/>
            <person name="Sanari M."/>
            <person name="Tame A."/>
            <person name="Kitajima M."/>
            <person name="Okamoto A."/>
            <person name="Sawayama S."/>
            <person name="Miyazaki J."/>
            <person name="Takai K."/>
            <person name="Nakagawa S."/>
        </authorList>
    </citation>
    <scope>NUCLEOTIDE SEQUENCE [LARGE SCALE GENOMIC DNA]</scope>
    <source>
        <strain evidence="2 3">AV2</strain>
    </source>
</reference>
<dbReference type="Pfam" id="PF06745">
    <property type="entry name" value="ATPase"/>
    <property type="match status" value="1"/>
</dbReference>
<proteinExistence type="predicted"/>
<dbReference type="InterPro" id="IPR014774">
    <property type="entry name" value="KaiC-like_dom"/>
</dbReference>
<dbReference type="InterPro" id="IPR027417">
    <property type="entry name" value="P-loop_NTPase"/>
</dbReference>
<gene>
    <name evidence="2" type="ORF">PABY_04830</name>
</gene>
<protein>
    <recommendedName>
        <fullName evidence="1">KaiC-like domain-containing protein</fullName>
    </recommendedName>
</protein>
<dbReference type="SUPFAM" id="SSF52540">
    <property type="entry name" value="P-loop containing nucleoside triphosphate hydrolases"/>
    <property type="match status" value="1"/>
</dbReference>
<evidence type="ECO:0000259" key="1">
    <source>
        <dbReference type="Pfam" id="PF06745"/>
    </source>
</evidence>
<accession>A0ABN6ZSM1</accession>
<feature type="domain" description="KaiC-like" evidence="1">
    <location>
        <begin position="3"/>
        <end position="40"/>
    </location>
</feature>
<dbReference type="Gene3D" id="3.40.50.300">
    <property type="entry name" value="P-loop containing nucleotide triphosphate hydrolases"/>
    <property type="match status" value="1"/>
</dbReference>
<dbReference type="EMBL" id="AP028907">
    <property type="protein sequence ID" value="BES80916.1"/>
    <property type="molecule type" value="Genomic_DNA"/>
</dbReference>
<evidence type="ECO:0000313" key="3">
    <source>
        <dbReference type="Proteomes" id="UP001341135"/>
    </source>
</evidence>
<sequence>MSIEELDRLLGGVPRGAIVLVAGNPGTGKSSFAARFIYEGPGGANPDST</sequence>